<feature type="domain" description="C3H1-type" evidence="11">
    <location>
        <begin position="90"/>
        <end position="117"/>
    </location>
</feature>
<reference evidence="14" key="1">
    <citation type="submission" date="2025-08" db="UniProtKB">
        <authorList>
            <consortium name="RefSeq"/>
        </authorList>
    </citation>
    <scope>IDENTIFICATION</scope>
    <source>
        <tissue evidence="14">Testes</tissue>
    </source>
</reference>
<evidence type="ECO:0000259" key="12">
    <source>
        <dbReference type="PROSITE" id="PS50158"/>
    </source>
</evidence>
<dbReference type="InterPro" id="IPR000571">
    <property type="entry name" value="Znf_CCCH"/>
</dbReference>
<feature type="zinc finger region" description="C3H1-type" evidence="10">
    <location>
        <begin position="143"/>
        <end position="169"/>
    </location>
</feature>
<keyword evidence="8" id="KW-0694">RNA-binding</keyword>
<dbReference type="Gene3D" id="4.10.1000.10">
    <property type="entry name" value="Zinc finger, CCCH-type"/>
    <property type="match status" value="2"/>
</dbReference>
<dbReference type="Pfam" id="PF00098">
    <property type="entry name" value="zf-CCHC"/>
    <property type="match status" value="2"/>
</dbReference>
<keyword evidence="13" id="KW-1185">Reference proteome</keyword>
<dbReference type="GeneID" id="100370554"/>
<evidence type="ECO:0000256" key="9">
    <source>
        <dbReference type="ARBA" id="ARBA00023242"/>
    </source>
</evidence>
<dbReference type="Pfam" id="PF14608">
    <property type="entry name" value="zf-CCCH_2"/>
    <property type="match status" value="3"/>
</dbReference>
<evidence type="ECO:0000256" key="4">
    <source>
        <dbReference type="ARBA" id="ARBA00022723"/>
    </source>
</evidence>
<evidence type="ECO:0000256" key="1">
    <source>
        <dbReference type="ARBA" id="ARBA00004123"/>
    </source>
</evidence>
<keyword evidence="7 10" id="KW-0862">Zinc</keyword>
<evidence type="ECO:0000259" key="11">
    <source>
        <dbReference type="PROSITE" id="PS50103"/>
    </source>
</evidence>
<keyword evidence="4 10" id="KW-0479">Metal-binding</keyword>
<dbReference type="SUPFAM" id="SSF57756">
    <property type="entry name" value="Retrovirus zinc finger-like domains"/>
    <property type="match status" value="2"/>
</dbReference>
<keyword evidence="5" id="KW-0677">Repeat</keyword>
<evidence type="ECO:0000256" key="7">
    <source>
        <dbReference type="ARBA" id="ARBA00022833"/>
    </source>
</evidence>
<dbReference type="SMART" id="SM00343">
    <property type="entry name" value="ZnF_C2HC"/>
    <property type="match status" value="2"/>
</dbReference>
<feature type="domain" description="CCHC-type" evidence="12">
    <location>
        <begin position="188"/>
        <end position="203"/>
    </location>
</feature>
<accession>A0ABM0GPR9</accession>
<evidence type="ECO:0000313" key="14">
    <source>
        <dbReference type="RefSeq" id="XP_002734616.1"/>
    </source>
</evidence>
<dbReference type="PROSITE" id="PS50158">
    <property type="entry name" value="ZF_CCHC"/>
    <property type="match status" value="2"/>
</dbReference>
<dbReference type="InterPro" id="IPR045348">
    <property type="entry name" value="CPSF4/Yth1"/>
</dbReference>
<feature type="zinc finger region" description="C3H1-type" evidence="10">
    <location>
        <begin position="90"/>
        <end position="117"/>
    </location>
</feature>
<dbReference type="SUPFAM" id="SSF90229">
    <property type="entry name" value="CCCH zinc finger"/>
    <property type="match status" value="2"/>
</dbReference>
<feature type="domain" description="C3H1-type" evidence="11">
    <location>
        <begin position="35"/>
        <end position="61"/>
    </location>
</feature>
<dbReference type="PANTHER" id="PTHR23102:SF24">
    <property type="entry name" value="CLEAVAGE AND POLYADENYLATION SPECIFICITY FACTOR SUBUNIT 4"/>
    <property type="match status" value="1"/>
</dbReference>
<dbReference type="InterPro" id="IPR036855">
    <property type="entry name" value="Znf_CCCH_sf"/>
</dbReference>
<keyword evidence="9" id="KW-0539">Nucleus</keyword>
<evidence type="ECO:0000256" key="3">
    <source>
        <dbReference type="ARBA" id="ARBA00022664"/>
    </source>
</evidence>
<dbReference type="PANTHER" id="PTHR23102">
    <property type="entry name" value="CLEAVAGE AND POLYADENYLATION SPECIFICITY FACTOR SUBUNIT 4-RELATED"/>
    <property type="match status" value="1"/>
</dbReference>
<dbReference type="InterPro" id="IPR001878">
    <property type="entry name" value="Znf_CCHC"/>
</dbReference>
<dbReference type="Pfam" id="PF18345">
    <property type="entry name" value="zf_CCCH_4"/>
    <property type="match status" value="1"/>
</dbReference>
<evidence type="ECO:0000256" key="8">
    <source>
        <dbReference type="ARBA" id="ARBA00022884"/>
    </source>
</evidence>
<proteinExistence type="predicted"/>
<protein>
    <recommendedName>
        <fullName evidence="2">Cleavage and polyadenylation specificity factor subunit 4</fullName>
    </recommendedName>
</protein>
<sequence length="276" mass="31008">MQNIVSNVSNIKFDIELALEQQLGSIPLPFPGMDKSGSAICVFFKQGDCLKGGSCPFRHVRGDRSVVCKHWLRGLCKKGDQCEFLHEYDMTKMPECFFFSKFGLCSNKECPFLHIDPESKIKDCAWYDRGFCKHGPHCRNRHTRRVICVNYLCGFCPDGKNCKFQHPKFDLPVVNDPVSAQKKASITCHSCGEPGHKAAMCPKFPVTATEQHIQVMGMSDLTERPQIPKGPPRPLESVTCFKCGEKGHYANRCPKGHLAFLSPALSHVDAQKQNQM</sequence>
<evidence type="ECO:0000256" key="10">
    <source>
        <dbReference type="PROSITE-ProRule" id="PRU00723"/>
    </source>
</evidence>
<evidence type="ECO:0000256" key="2">
    <source>
        <dbReference type="ARBA" id="ARBA00016264"/>
    </source>
</evidence>
<dbReference type="RefSeq" id="XP_002734616.1">
    <property type="nucleotide sequence ID" value="XM_002734570.2"/>
</dbReference>
<feature type="domain" description="C3H1-type" evidence="11">
    <location>
        <begin position="143"/>
        <end position="169"/>
    </location>
</feature>
<dbReference type="Gene3D" id="4.10.60.10">
    <property type="entry name" value="Zinc finger, CCHC-type"/>
    <property type="match status" value="1"/>
</dbReference>
<dbReference type="Proteomes" id="UP000694865">
    <property type="component" value="Unplaced"/>
</dbReference>
<dbReference type="InterPro" id="IPR036875">
    <property type="entry name" value="Znf_CCHC_sf"/>
</dbReference>
<comment type="subcellular location">
    <subcellularLocation>
        <location evidence="1">Nucleus</location>
    </subcellularLocation>
</comment>
<feature type="zinc finger region" description="C3H1-type" evidence="10">
    <location>
        <begin position="118"/>
        <end position="142"/>
    </location>
</feature>
<feature type="zinc finger region" description="C3H1-type" evidence="10">
    <location>
        <begin position="62"/>
        <end position="89"/>
    </location>
</feature>
<keyword evidence="6 10" id="KW-0863">Zinc-finger</keyword>
<evidence type="ECO:0000256" key="5">
    <source>
        <dbReference type="ARBA" id="ARBA00022737"/>
    </source>
</evidence>
<dbReference type="SMART" id="SM00356">
    <property type="entry name" value="ZnF_C3H1"/>
    <property type="match status" value="5"/>
</dbReference>
<feature type="domain" description="CCHC-type" evidence="12">
    <location>
        <begin position="240"/>
        <end position="255"/>
    </location>
</feature>
<name>A0ABM0GPR9_SACKO</name>
<feature type="domain" description="C3H1-type" evidence="11">
    <location>
        <begin position="118"/>
        <end position="142"/>
    </location>
</feature>
<gene>
    <name evidence="14" type="primary">LOC100370554</name>
</gene>
<keyword evidence="3" id="KW-0507">mRNA processing</keyword>
<dbReference type="PROSITE" id="PS50103">
    <property type="entry name" value="ZF_C3H1"/>
    <property type="match status" value="5"/>
</dbReference>
<feature type="domain" description="C3H1-type" evidence="11">
    <location>
        <begin position="62"/>
        <end position="89"/>
    </location>
</feature>
<organism evidence="13 14">
    <name type="scientific">Saccoglossus kowalevskii</name>
    <name type="common">Acorn worm</name>
    <dbReference type="NCBI Taxonomy" id="10224"/>
    <lineage>
        <taxon>Eukaryota</taxon>
        <taxon>Metazoa</taxon>
        <taxon>Hemichordata</taxon>
        <taxon>Enteropneusta</taxon>
        <taxon>Harrimaniidae</taxon>
        <taxon>Saccoglossus</taxon>
    </lineage>
</organism>
<evidence type="ECO:0000256" key="6">
    <source>
        <dbReference type="ARBA" id="ARBA00022771"/>
    </source>
</evidence>
<evidence type="ECO:0000313" key="13">
    <source>
        <dbReference type="Proteomes" id="UP000694865"/>
    </source>
</evidence>
<feature type="zinc finger region" description="C3H1-type" evidence="10">
    <location>
        <begin position="35"/>
        <end position="61"/>
    </location>
</feature>